<dbReference type="GO" id="GO:0005886">
    <property type="term" value="C:plasma membrane"/>
    <property type="evidence" value="ECO:0007669"/>
    <property type="project" value="UniProtKB-SubCell"/>
</dbReference>
<accession>A9KDY9</accession>
<organism evidence="8 9">
    <name type="scientific">Coxiella burnetii (strain Dugway 5J108-111)</name>
    <dbReference type="NCBI Taxonomy" id="434922"/>
    <lineage>
        <taxon>Bacteria</taxon>
        <taxon>Pseudomonadati</taxon>
        <taxon>Pseudomonadota</taxon>
        <taxon>Gammaproteobacteria</taxon>
        <taxon>Legionellales</taxon>
        <taxon>Coxiellaceae</taxon>
        <taxon>Coxiella</taxon>
    </lineage>
</organism>
<keyword evidence="5 6" id="KW-0472">Membrane</keyword>
<dbReference type="KEGG" id="cbd:CBUD_0822"/>
<dbReference type="Pfam" id="PF04024">
    <property type="entry name" value="PspC"/>
    <property type="match status" value="1"/>
</dbReference>
<evidence type="ECO:0000259" key="7">
    <source>
        <dbReference type="Pfam" id="PF04024"/>
    </source>
</evidence>
<name>A9KDY9_COXBN</name>
<proteinExistence type="predicted"/>
<evidence type="ECO:0000256" key="1">
    <source>
        <dbReference type="ARBA" id="ARBA00004162"/>
    </source>
</evidence>
<evidence type="ECO:0000256" key="6">
    <source>
        <dbReference type="SAM" id="Phobius"/>
    </source>
</evidence>
<dbReference type="HOGENOM" id="CLU_143433_0_1_6"/>
<gene>
    <name evidence="8" type="primary">pspC</name>
    <name evidence="8" type="ordered locus">CBUD_0822</name>
</gene>
<protein>
    <submittedName>
        <fullName evidence="8">Stress-responsive transcriptional regulator</fullName>
    </submittedName>
</protein>
<comment type="subcellular location">
    <subcellularLocation>
        <location evidence="1">Cell membrane</location>
        <topology evidence="1">Single-pass membrane protein</topology>
    </subcellularLocation>
</comment>
<dbReference type="EMBL" id="CP000733">
    <property type="protein sequence ID" value="ABS78038.2"/>
    <property type="molecule type" value="Genomic_DNA"/>
</dbReference>
<evidence type="ECO:0000256" key="2">
    <source>
        <dbReference type="ARBA" id="ARBA00022475"/>
    </source>
</evidence>
<dbReference type="Proteomes" id="UP000008555">
    <property type="component" value="Chromosome"/>
</dbReference>
<feature type="transmembrane region" description="Helical" evidence="6">
    <location>
        <begin position="50"/>
        <end position="73"/>
    </location>
</feature>
<evidence type="ECO:0000256" key="4">
    <source>
        <dbReference type="ARBA" id="ARBA00022989"/>
    </source>
</evidence>
<dbReference type="PANTHER" id="PTHR33885:SF3">
    <property type="entry name" value="PHAGE SHOCK PROTEIN C"/>
    <property type="match status" value="1"/>
</dbReference>
<dbReference type="PANTHER" id="PTHR33885">
    <property type="entry name" value="PHAGE SHOCK PROTEIN C"/>
    <property type="match status" value="1"/>
</dbReference>
<feature type="domain" description="Phage shock protein PspC N-terminal" evidence="7">
    <location>
        <begin position="19"/>
        <end position="77"/>
    </location>
</feature>
<evidence type="ECO:0000313" key="8">
    <source>
        <dbReference type="EMBL" id="ABS78038.2"/>
    </source>
</evidence>
<keyword evidence="3 6" id="KW-0812">Transmembrane</keyword>
<evidence type="ECO:0000256" key="3">
    <source>
        <dbReference type="ARBA" id="ARBA00022692"/>
    </source>
</evidence>
<dbReference type="AlphaFoldDB" id="A9KDY9"/>
<reference evidence="8 9" key="1">
    <citation type="journal article" date="2009" name="Infect. Immun.">
        <title>Comparative genomics reveal extensive transposon-mediated genomic plasticity and diversity among potential effector proteins within the genus Coxiella.</title>
        <authorList>
            <person name="Beare P.A."/>
            <person name="Unsworth N."/>
            <person name="Andoh M."/>
            <person name="Voth D.E."/>
            <person name="Omsland A."/>
            <person name="Gilk S.D."/>
            <person name="Williams K.P."/>
            <person name="Sobral B.W."/>
            <person name="Kupko J.J.III."/>
            <person name="Porcella S.F."/>
            <person name="Samuel J.E."/>
            <person name="Heinzen R.A."/>
        </authorList>
    </citation>
    <scope>NUCLEOTIDE SEQUENCE [LARGE SCALE GENOMIC DNA]</scope>
    <source>
        <strain evidence="8 9">Dugway 5J108-111</strain>
    </source>
</reference>
<evidence type="ECO:0000256" key="5">
    <source>
        <dbReference type="ARBA" id="ARBA00023136"/>
    </source>
</evidence>
<dbReference type="InterPro" id="IPR007168">
    <property type="entry name" value="Phageshock_PspC_N"/>
</dbReference>
<dbReference type="InterPro" id="IPR052027">
    <property type="entry name" value="PspC"/>
</dbReference>
<sequence length="95" mass="10937">MLYLTKTLTQEIKMNQKVKRLYRSRTNRKIAGVCGGLAEYFNVDATIMRLLFILVVLFSVGFGIIAYILMWVIMPEAPEEKGRTIDHNEDKGPQE</sequence>
<evidence type="ECO:0000313" key="9">
    <source>
        <dbReference type="Proteomes" id="UP000008555"/>
    </source>
</evidence>
<keyword evidence="4 6" id="KW-1133">Transmembrane helix</keyword>
<keyword evidence="2" id="KW-1003">Cell membrane</keyword>